<feature type="region of interest" description="Disordered" evidence="1">
    <location>
        <begin position="75"/>
        <end position="101"/>
    </location>
</feature>
<proteinExistence type="predicted"/>
<comment type="caution">
    <text evidence="2">The sequence shown here is derived from an EMBL/GenBank/DDBJ whole genome shotgun (WGS) entry which is preliminary data.</text>
</comment>
<protein>
    <submittedName>
        <fullName evidence="2">Uncharacterized protein</fullName>
    </submittedName>
</protein>
<dbReference type="EMBL" id="JAAGAX010000003">
    <property type="protein sequence ID" value="KAF2320083.1"/>
    <property type="molecule type" value="Genomic_DNA"/>
</dbReference>
<evidence type="ECO:0000313" key="3">
    <source>
        <dbReference type="Proteomes" id="UP000467840"/>
    </source>
</evidence>
<dbReference type="AlphaFoldDB" id="A0A6A6N6I0"/>
<evidence type="ECO:0000313" key="2">
    <source>
        <dbReference type="EMBL" id="KAF2320083.1"/>
    </source>
</evidence>
<organism evidence="2 3">
    <name type="scientific">Hevea brasiliensis</name>
    <name type="common">Para rubber tree</name>
    <name type="synonym">Siphonia brasiliensis</name>
    <dbReference type="NCBI Taxonomy" id="3981"/>
    <lineage>
        <taxon>Eukaryota</taxon>
        <taxon>Viridiplantae</taxon>
        <taxon>Streptophyta</taxon>
        <taxon>Embryophyta</taxon>
        <taxon>Tracheophyta</taxon>
        <taxon>Spermatophyta</taxon>
        <taxon>Magnoliopsida</taxon>
        <taxon>eudicotyledons</taxon>
        <taxon>Gunneridae</taxon>
        <taxon>Pentapetalae</taxon>
        <taxon>rosids</taxon>
        <taxon>fabids</taxon>
        <taxon>Malpighiales</taxon>
        <taxon>Euphorbiaceae</taxon>
        <taxon>Crotonoideae</taxon>
        <taxon>Micrandreae</taxon>
        <taxon>Hevea</taxon>
    </lineage>
</organism>
<accession>A0A6A6N6I0</accession>
<name>A0A6A6N6I0_HEVBR</name>
<gene>
    <name evidence="2" type="ORF">GH714_023134</name>
</gene>
<dbReference type="Proteomes" id="UP000467840">
    <property type="component" value="Chromosome 10"/>
</dbReference>
<evidence type="ECO:0000256" key="1">
    <source>
        <dbReference type="SAM" id="MobiDB-lite"/>
    </source>
</evidence>
<reference evidence="2 3" key="1">
    <citation type="journal article" date="2020" name="Mol. Plant">
        <title>The Chromosome-Based Rubber Tree Genome Provides New Insights into Spurge Genome Evolution and Rubber Biosynthesis.</title>
        <authorList>
            <person name="Liu J."/>
            <person name="Shi C."/>
            <person name="Shi C.C."/>
            <person name="Li W."/>
            <person name="Zhang Q.J."/>
            <person name="Zhang Y."/>
            <person name="Li K."/>
            <person name="Lu H.F."/>
            <person name="Shi C."/>
            <person name="Zhu S.T."/>
            <person name="Xiao Z.Y."/>
            <person name="Nan H."/>
            <person name="Yue Y."/>
            <person name="Zhu X.G."/>
            <person name="Wu Y."/>
            <person name="Hong X.N."/>
            <person name="Fan G.Y."/>
            <person name="Tong Y."/>
            <person name="Zhang D."/>
            <person name="Mao C.L."/>
            <person name="Liu Y.L."/>
            <person name="Hao S.J."/>
            <person name="Liu W.Q."/>
            <person name="Lv M.Q."/>
            <person name="Zhang H.B."/>
            <person name="Liu Y."/>
            <person name="Hu-Tang G.R."/>
            <person name="Wang J.P."/>
            <person name="Wang J.H."/>
            <person name="Sun Y.H."/>
            <person name="Ni S.B."/>
            <person name="Chen W.B."/>
            <person name="Zhang X.C."/>
            <person name="Jiao Y.N."/>
            <person name="Eichler E.E."/>
            <person name="Li G.H."/>
            <person name="Liu X."/>
            <person name="Gao L.Z."/>
        </authorList>
    </citation>
    <scope>NUCLEOTIDE SEQUENCE [LARGE SCALE GENOMIC DNA]</scope>
    <source>
        <strain evidence="3">cv. GT1</strain>
        <tissue evidence="2">Leaf</tissue>
    </source>
</reference>
<sequence length="114" mass="12779">MEISFYSKAKDSVSWLQAEDDYKENSNAEIMFTTCKLKRNSSVSSASALHSAVKNAFSMRRSSSVSERYCRIHDQSLALPSPTNDEDDGSPTRSVKRKNSRGRIIRACKKLIGL</sequence>
<keyword evidence="3" id="KW-1185">Reference proteome</keyword>
<dbReference type="PANTHER" id="PTHR38386">
    <property type="entry name" value="OS05G0426900 PROTEIN"/>
    <property type="match status" value="1"/>
</dbReference>
<dbReference type="PANTHER" id="PTHR38386:SF6">
    <property type="entry name" value="OS05G0426900 PROTEIN"/>
    <property type="match status" value="1"/>
</dbReference>